<proteinExistence type="predicted"/>
<keyword evidence="3" id="KW-1185">Reference proteome</keyword>
<evidence type="ECO:0000256" key="1">
    <source>
        <dbReference type="SAM" id="MobiDB-lite"/>
    </source>
</evidence>
<evidence type="ECO:0000313" key="3">
    <source>
        <dbReference type="Proteomes" id="UP000503312"/>
    </source>
</evidence>
<dbReference type="Pfam" id="PF06945">
    <property type="entry name" value="DUF1289"/>
    <property type="match status" value="1"/>
</dbReference>
<feature type="compositionally biased region" description="Polar residues" evidence="1">
    <location>
        <begin position="1"/>
        <end position="19"/>
    </location>
</feature>
<name>A0A6M9Q3N2_9BURK</name>
<gene>
    <name evidence="2" type="ORF">DCO17_05935</name>
</gene>
<dbReference type="KEGG" id="ptrp:DCO17_05935"/>
<dbReference type="PANTHER" id="PTHR35175:SF1">
    <property type="entry name" value="OXIDOREDUCTASE"/>
    <property type="match status" value="1"/>
</dbReference>
<reference evidence="2 3" key="1">
    <citation type="submission" date="2018-04" db="EMBL/GenBank/DDBJ databases">
        <title>Polynucleobacter sp. UH21B genome.</title>
        <authorList>
            <person name="Hahn M.W."/>
        </authorList>
    </citation>
    <scope>NUCLEOTIDE SEQUENCE [LARGE SCALE GENOMIC DNA]</scope>
    <source>
        <strain evidence="2 3">MWH-UH21B</strain>
    </source>
</reference>
<feature type="region of interest" description="Disordered" evidence="1">
    <location>
        <begin position="1"/>
        <end position="25"/>
    </location>
</feature>
<dbReference type="AlphaFoldDB" id="A0A6M9Q3N2"/>
<dbReference type="PANTHER" id="PTHR35175">
    <property type="entry name" value="DUF1289 DOMAIN-CONTAINING PROTEIN"/>
    <property type="match status" value="1"/>
</dbReference>
<dbReference type="EMBL" id="CP028942">
    <property type="protein sequence ID" value="QKM64806.1"/>
    <property type="molecule type" value="Genomic_DNA"/>
</dbReference>
<dbReference type="Proteomes" id="UP000503312">
    <property type="component" value="Chromosome"/>
</dbReference>
<dbReference type="InterPro" id="IPR010710">
    <property type="entry name" value="DUF1289"/>
</dbReference>
<evidence type="ECO:0000313" key="2">
    <source>
        <dbReference type="EMBL" id="QKM64806.1"/>
    </source>
</evidence>
<accession>A0A6M9Q3N2</accession>
<dbReference type="RefSeq" id="WP_173955844.1">
    <property type="nucleotide sequence ID" value="NZ_CP028942.1"/>
</dbReference>
<sequence length="87" mass="9805">MNSESNPPTQQDGSHSLSTGDDESDSPCIGICTTLYDEICQGCGRTLNEVSNWVFFSDEEKASVWKRIREDGTAMRFQRQLKENKPT</sequence>
<organism evidence="2 3">
    <name type="scientific">Polynucleobacter tropicus</name>
    <dbReference type="NCBI Taxonomy" id="1743174"/>
    <lineage>
        <taxon>Bacteria</taxon>
        <taxon>Pseudomonadati</taxon>
        <taxon>Pseudomonadota</taxon>
        <taxon>Betaproteobacteria</taxon>
        <taxon>Burkholderiales</taxon>
        <taxon>Burkholderiaceae</taxon>
        <taxon>Polynucleobacter</taxon>
    </lineage>
</organism>
<protein>
    <submittedName>
        <fullName evidence="2">DUF1289 domain-containing protein</fullName>
    </submittedName>
</protein>